<feature type="transmembrane region" description="Helical" evidence="5">
    <location>
        <begin position="15"/>
        <end position="32"/>
    </location>
</feature>
<evidence type="ECO:0000313" key="6">
    <source>
        <dbReference type="EMBL" id="QIM47366.1"/>
    </source>
</evidence>
<keyword evidence="3 5" id="KW-1133">Transmembrane helix</keyword>
<dbReference type="KEGG" id="srum:GPZ88_08320"/>
<keyword evidence="4 5" id="KW-0472">Membrane</keyword>
<evidence type="ECO:0000256" key="3">
    <source>
        <dbReference type="ARBA" id="ARBA00022989"/>
    </source>
</evidence>
<evidence type="ECO:0000256" key="2">
    <source>
        <dbReference type="ARBA" id="ARBA00022692"/>
    </source>
</evidence>
<accession>A0A6G8I2R8</accession>
<dbReference type="PANTHER" id="PTHR30249:SF0">
    <property type="entry name" value="PLASTIDAL GLYCOLATE_GLYCERATE TRANSLOCATOR 1, CHLOROPLASTIC"/>
    <property type="match status" value="1"/>
</dbReference>
<evidence type="ECO:0000256" key="1">
    <source>
        <dbReference type="ARBA" id="ARBA00004141"/>
    </source>
</evidence>
<reference evidence="6 7" key="1">
    <citation type="submission" date="2019-12" db="EMBL/GenBank/DDBJ databases">
        <title>Complete genome sequence of Streptococcus sp. CNU G2 isolated frome Bos taurus coreanae.</title>
        <authorList>
            <person name="Park S.Y."/>
            <person name="Kim J.H."/>
            <person name="Seo S.W."/>
        </authorList>
    </citation>
    <scope>NUCLEOTIDE SEQUENCE [LARGE SCALE GENOMIC DNA]</scope>
    <source>
        <strain evidence="6 7">CNU G2</strain>
    </source>
</reference>
<keyword evidence="2 5" id="KW-0812">Transmembrane</keyword>
<dbReference type="Proteomes" id="UP000503166">
    <property type="component" value="Chromosome"/>
</dbReference>
<feature type="transmembrane region" description="Helical" evidence="5">
    <location>
        <begin position="152"/>
        <end position="175"/>
    </location>
</feature>
<dbReference type="EMBL" id="CP046919">
    <property type="protein sequence ID" value="QIM47366.1"/>
    <property type="molecule type" value="Genomic_DNA"/>
</dbReference>
<name>A0A6G8I2R8_9STRE</name>
<evidence type="ECO:0000256" key="4">
    <source>
        <dbReference type="ARBA" id="ARBA00023136"/>
    </source>
</evidence>
<dbReference type="Pfam" id="PF04172">
    <property type="entry name" value="LrgB"/>
    <property type="match status" value="1"/>
</dbReference>
<dbReference type="InterPro" id="IPR007300">
    <property type="entry name" value="CidB/LrgB"/>
</dbReference>
<gene>
    <name evidence="6" type="ORF">GPZ88_08320</name>
</gene>
<evidence type="ECO:0000256" key="5">
    <source>
        <dbReference type="SAM" id="Phobius"/>
    </source>
</evidence>
<dbReference type="PANTHER" id="PTHR30249">
    <property type="entry name" value="PUTATIVE SEROTONIN TRANSPORTER"/>
    <property type="match status" value="1"/>
</dbReference>
<comment type="subcellular location">
    <subcellularLocation>
        <location evidence="1">Membrane</location>
        <topology evidence="1">Multi-pass membrane protein</topology>
    </subcellularLocation>
</comment>
<sequence length="237" mass="25306">MIKEVIMTDILTNPIFGIMLSILAYLMGMLIFRRFPHPITTPLLLATFFIIAFLKITKISYHDYYIGGSYLNTLIVPSTVALGIPLYRSFHLMKHHIRSILTGILAACIVNTTFTALVAKTFGIKYLLAISLFPKSVTTAMAVGITEKMGGITTVTLVVVVITGILTSVLGPVFLKLLKIEDPVAIGLSLGGTGHAIGTGTALKYGLVEGAMGGLAIGVTGIVYVIISPIVAQIILK</sequence>
<organism evidence="6 7">
    <name type="scientific">Streptococcus ruminicola</name>
    <dbReference type="NCBI Taxonomy" id="2686210"/>
    <lineage>
        <taxon>Bacteria</taxon>
        <taxon>Bacillati</taxon>
        <taxon>Bacillota</taxon>
        <taxon>Bacilli</taxon>
        <taxon>Lactobacillales</taxon>
        <taxon>Streptococcaceae</taxon>
        <taxon>Streptococcus</taxon>
    </lineage>
</organism>
<dbReference type="GO" id="GO:0016020">
    <property type="term" value="C:membrane"/>
    <property type="evidence" value="ECO:0007669"/>
    <property type="project" value="UniProtKB-SubCell"/>
</dbReference>
<feature type="transmembrane region" description="Helical" evidence="5">
    <location>
        <begin position="69"/>
        <end position="87"/>
    </location>
</feature>
<feature type="transmembrane region" description="Helical" evidence="5">
    <location>
        <begin position="124"/>
        <end position="145"/>
    </location>
</feature>
<feature type="transmembrane region" description="Helical" evidence="5">
    <location>
        <begin position="215"/>
        <end position="236"/>
    </location>
</feature>
<proteinExistence type="predicted"/>
<dbReference type="AlphaFoldDB" id="A0A6G8I2R8"/>
<evidence type="ECO:0000313" key="7">
    <source>
        <dbReference type="Proteomes" id="UP000503166"/>
    </source>
</evidence>
<protein>
    <submittedName>
        <fullName evidence="6">LrgB family protein</fullName>
    </submittedName>
</protein>
<feature type="transmembrane region" description="Helical" evidence="5">
    <location>
        <begin position="39"/>
        <end position="57"/>
    </location>
</feature>
<feature type="transmembrane region" description="Helical" evidence="5">
    <location>
        <begin position="99"/>
        <end position="118"/>
    </location>
</feature>